<reference evidence="17 18" key="1">
    <citation type="submission" date="2020-04" db="EMBL/GenBank/DDBJ databases">
        <title>Perkinsus olseni comparative genomics.</title>
        <authorList>
            <person name="Bogema D.R."/>
        </authorList>
    </citation>
    <scope>NUCLEOTIDE SEQUENCE [LARGE SCALE GENOMIC DNA]</scope>
    <source>
        <strain evidence="17">ATCC PRA-205</strain>
    </source>
</reference>
<feature type="domain" description="PPPDE" evidence="16">
    <location>
        <begin position="47"/>
        <end position="181"/>
    </location>
</feature>
<evidence type="ECO:0000259" key="16">
    <source>
        <dbReference type="PROSITE" id="PS51858"/>
    </source>
</evidence>
<evidence type="ECO:0000256" key="11">
    <source>
        <dbReference type="ARBA" id="ARBA00022833"/>
    </source>
</evidence>
<keyword evidence="12" id="KW-0408">Iron</keyword>
<dbReference type="InterPro" id="IPR007708">
    <property type="entry name" value="DBR1_C"/>
</dbReference>
<dbReference type="Pfam" id="PF05011">
    <property type="entry name" value="DBR1"/>
    <property type="match status" value="1"/>
</dbReference>
<dbReference type="InterPro" id="IPR004843">
    <property type="entry name" value="Calcineurin-like_PHP"/>
</dbReference>
<keyword evidence="11" id="KW-0862">Zinc</keyword>
<dbReference type="PANTHER" id="PTHR12849:SF0">
    <property type="entry name" value="LARIAT DEBRANCHING ENZYME"/>
    <property type="match status" value="1"/>
</dbReference>
<evidence type="ECO:0000256" key="15">
    <source>
        <dbReference type="SAM" id="MobiDB-lite"/>
    </source>
</evidence>
<dbReference type="GO" id="GO:0000398">
    <property type="term" value="P:mRNA splicing, via spliceosome"/>
    <property type="evidence" value="ECO:0007669"/>
    <property type="project" value="TreeGrafter"/>
</dbReference>
<evidence type="ECO:0000256" key="13">
    <source>
        <dbReference type="ARBA" id="ARBA00023211"/>
    </source>
</evidence>
<dbReference type="GO" id="GO:0046872">
    <property type="term" value="F:metal ion binding"/>
    <property type="evidence" value="ECO:0007669"/>
    <property type="project" value="UniProtKB-KW"/>
</dbReference>
<comment type="cofactor">
    <cofactor evidence="2">
        <name>Zn(2+)</name>
        <dbReference type="ChEBI" id="CHEBI:29105"/>
    </cofactor>
</comment>
<evidence type="ECO:0000256" key="5">
    <source>
        <dbReference type="ARBA" id="ARBA00006045"/>
    </source>
</evidence>
<dbReference type="SMART" id="SM01124">
    <property type="entry name" value="DBR1"/>
    <property type="match status" value="1"/>
</dbReference>
<dbReference type="CDD" id="cd00844">
    <property type="entry name" value="MPP_Dbr1_N"/>
    <property type="match status" value="1"/>
</dbReference>
<feature type="compositionally biased region" description="Low complexity" evidence="15">
    <location>
        <begin position="247"/>
        <end position="259"/>
    </location>
</feature>
<dbReference type="Pfam" id="PF05903">
    <property type="entry name" value="Peptidase_C97"/>
    <property type="match status" value="1"/>
</dbReference>
<keyword evidence="10" id="KW-0378">Hydrolase</keyword>
<feature type="region of interest" description="Disordered" evidence="15">
    <location>
        <begin position="247"/>
        <end position="299"/>
    </location>
</feature>
<dbReference type="InterPro" id="IPR008580">
    <property type="entry name" value="PPPDE_dom"/>
</dbReference>
<dbReference type="Pfam" id="PF00149">
    <property type="entry name" value="Metallophos"/>
    <property type="match status" value="1"/>
</dbReference>
<keyword evidence="7" id="KW-0507">mRNA processing</keyword>
<evidence type="ECO:0000256" key="4">
    <source>
        <dbReference type="ARBA" id="ARBA00004123"/>
    </source>
</evidence>
<comment type="cofactor">
    <cofactor evidence="3">
        <name>Fe(2+)</name>
        <dbReference type="ChEBI" id="CHEBI:29033"/>
    </cofactor>
</comment>
<accession>A0A7J6RGC2</accession>
<evidence type="ECO:0000256" key="8">
    <source>
        <dbReference type="ARBA" id="ARBA00022670"/>
    </source>
</evidence>
<protein>
    <recommendedName>
        <fullName evidence="16">PPPDE domain-containing protein</fullName>
    </recommendedName>
</protein>
<feature type="compositionally biased region" description="Acidic residues" evidence="15">
    <location>
        <begin position="777"/>
        <end position="787"/>
    </location>
</feature>
<evidence type="ECO:0000256" key="12">
    <source>
        <dbReference type="ARBA" id="ARBA00023004"/>
    </source>
</evidence>
<dbReference type="GO" id="GO:0008233">
    <property type="term" value="F:peptidase activity"/>
    <property type="evidence" value="ECO:0007669"/>
    <property type="project" value="UniProtKB-KW"/>
</dbReference>
<dbReference type="GO" id="GO:0005634">
    <property type="term" value="C:nucleus"/>
    <property type="evidence" value="ECO:0007669"/>
    <property type="project" value="UniProtKB-SubCell"/>
</dbReference>
<dbReference type="EMBL" id="JABANM010022388">
    <property type="protein sequence ID" value="KAF4719683.1"/>
    <property type="molecule type" value="Genomic_DNA"/>
</dbReference>
<comment type="similarity">
    <text evidence="5">Belongs to the lariat debranching enzyme family.</text>
</comment>
<gene>
    <name evidence="17" type="ORF">FOZ62_016494</name>
</gene>
<comment type="cofactor">
    <cofactor evidence="1">
        <name>Mn(2+)</name>
        <dbReference type="ChEBI" id="CHEBI:29035"/>
    </cofactor>
</comment>
<dbReference type="PROSITE" id="PS51858">
    <property type="entry name" value="PPPDE"/>
    <property type="match status" value="1"/>
</dbReference>
<evidence type="ECO:0000256" key="3">
    <source>
        <dbReference type="ARBA" id="ARBA00001954"/>
    </source>
</evidence>
<dbReference type="SUPFAM" id="SSF56300">
    <property type="entry name" value="Metallo-dependent phosphatases"/>
    <property type="match status" value="1"/>
</dbReference>
<keyword evidence="9" id="KW-0479">Metal-binding</keyword>
<feature type="compositionally biased region" description="Low complexity" evidence="15">
    <location>
        <begin position="31"/>
        <end position="41"/>
    </location>
</feature>
<dbReference type="Gene3D" id="3.90.1720.30">
    <property type="entry name" value="PPPDE domains"/>
    <property type="match status" value="1"/>
</dbReference>
<feature type="compositionally biased region" description="Basic and acidic residues" evidence="15">
    <location>
        <begin position="764"/>
        <end position="773"/>
    </location>
</feature>
<evidence type="ECO:0000256" key="9">
    <source>
        <dbReference type="ARBA" id="ARBA00022723"/>
    </source>
</evidence>
<dbReference type="PANTHER" id="PTHR12849">
    <property type="entry name" value="RNA LARIAT DEBRANCHING ENZYME"/>
    <property type="match status" value="1"/>
</dbReference>
<evidence type="ECO:0000256" key="6">
    <source>
        <dbReference type="ARBA" id="ARBA00008140"/>
    </source>
</evidence>
<feature type="compositionally biased region" description="Polar residues" evidence="15">
    <location>
        <begin position="1"/>
        <end position="13"/>
    </location>
</feature>
<feature type="compositionally biased region" description="Basic and acidic residues" evidence="15">
    <location>
        <begin position="14"/>
        <end position="25"/>
    </location>
</feature>
<dbReference type="InterPro" id="IPR041816">
    <property type="entry name" value="Dbr1_N"/>
</dbReference>
<keyword evidence="13" id="KW-0464">Manganese</keyword>
<proteinExistence type="inferred from homology"/>
<organism evidence="17 18">
    <name type="scientific">Perkinsus olseni</name>
    <name type="common">Perkinsus atlanticus</name>
    <dbReference type="NCBI Taxonomy" id="32597"/>
    <lineage>
        <taxon>Eukaryota</taxon>
        <taxon>Sar</taxon>
        <taxon>Alveolata</taxon>
        <taxon>Perkinsozoa</taxon>
        <taxon>Perkinsea</taxon>
        <taxon>Perkinsida</taxon>
        <taxon>Perkinsidae</taxon>
        <taxon>Perkinsus</taxon>
    </lineage>
</organism>
<dbReference type="Proteomes" id="UP000574390">
    <property type="component" value="Unassembled WGS sequence"/>
</dbReference>
<evidence type="ECO:0000256" key="1">
    <source>
        <dbReference type="ARBA" id="ARBA00001936"/>
    </source>
</evidence>
<evidence type="ECO:0000256" key="7">
    <source>
        <dbReference type="ARBA" id="ARBA00022664"/>
    </source>
</evidence>
<dbReference type="GO" id="GO:0006508">
    <property type="term" value="P:proteolysis"/>
    <property type="evidence" value="ECO:0007669"/>
    <property type="project" value="UniProtKB-KW"/>
</dbReference>
<feature type="region of interest" description="Disordered" evidence="15">
    <location>
        <begin position="751"/>
        <end position="787"/>
    </location>
</feature>
<evidence type="ECO:0000313" key="17">
    <source>
        <dbReference type="EMBL" id="KAF4719683.1"/>
    </source>
</evidence>
<comment type="similarity">
    <text evidence="6">Belongs to the DeSI family.</text>
</comment>
<evidence type="ECO:0000256" key="2">
    <source>
        <dbReference type="ARBA" id="ARBA00001947"/>
    </source>
</evidence>
<dbReference type="InterPro" id="IPR029052">
    <property type="entry name" value="Metallo-depent_PP-like"/>
</dbReference>
<dbReference type="AlphaFoldDB" id="A0A7J6RGC2"/>
<comment type="subcellular location">
    <subcellularLocation>
        <location evidence="4">Nucleus</location>
    </subcellularLocation>
</comment>
<evidence type="ECO:0000256" key="14">
    <source>
        <dbReference type="ARBA" id="ARBA00023242"/>
    </source>
</evidence>
<evidence type="ECO:0000256" key="10">
    <source>
        <dbReference type="ARBA" id="ARBA00022801"/>
    </source>
</evidence>
<keyword evidence="14" id="KW-0539">Nucleus</keyword>
<keyword evidence="8" id="KW-0645">Protease</keyword>
<comment type="caution">
    <text evidence="17">The sequence shown here is derived from an EMBL/GenBank/DDBJ whole genome shotgun (WGS) entry which is preliminary data.</text>
</comment>
<sequence length="787" mass="87156">MGNSISTVAGSTSDDGRSSSKHDLRALPAYPTRRSTSVRPRPAVDDRRVMLHVYDLDKVVSHLNAVTRAFSWGAFHVGVEVYGEEWSFGQTTDPKATGLCMIRPKSHEVHVYRESVAMGDTDLSRDSVWRLLVALRKVWLGGTYHILRRNCIHFAKDLCHRLGCDKELPPWIEALPCRTEGLNQTIEVASSHVRAVDEWLRISEGVGSLRSAVMVADDSLGISRRAVAGWESIKGRDSELNEVAPVRLGGAPRRPGGLLENRRALPPTIRSTGGPPSKRAPDGSLIPSRDNSQTGKLSNVYDPARHLTIAVEGCAHGDLDRIYEAIEHLERTKNTPPVDLLICCGDFQAIRTEAELNELAAPAKHRHMKDFHRYWKGEKSAPVTTVFVGGNHEAPSHLRELYYGGWAAKGIYYLGHSGVVRCKGVRIGGFSGIYKGYHYDLGHYEVPPYTEDTKRSAYHARKYEMDKLAALLRMCQSIVVSHDWPTGITDYGDTDTLLRVKDRTGTMRQEINRGEMGNAHSMDLMRKLRPDYWFSGHMHAKYTALVPHEATQDRPASLTRFIALDKCVPRRQGSLGYMQIITIDVKTGQLWTHSLQGKGMADEAREATAQRHRVPLQFDPEWLALLAVNNESVPLTRDRWTGTIKRPTEEDIDKVRNSLEANDDVMKAGAEYEIPDNFVSSEVDKPGSHRQRQWLMGLLGTEDVLGAAEAAGPAAGLGGFEITGGALGADGRLNAHGLETSEICTESGVVFFDDAAPTSSETPPEPKRARTEGEVQQSEDIDLGDLD</sequence>
<feature type="region of interest" description="Disordered" evidence="15">
    <location>
        <begin position="1"/>
        <end position="41"/>
    </location>
</feature>
<evidence type="ECO:0000313" key="18">
    <source>
        <dbReference type="Proteomes" id="UP000574390"/>
    </source>
</evidence>
<dbReference type="GO" id="GO:0008419">
    <property type="term" value="F:RNA lariat debranching enzyme activity"/>
    <property type="evidence" value="ECO:0007669"/>
    <property type="project" value="TreeGrafter"/>
</dbReference>
<dbReference type="InterPro" id="IPR042266">
    <property type="entry name" value="PPPDE_sf"/>
</dbReference>
<dbReference type="SMART" id="SM01179">
    <property type="entry name" value="DUF862"/>
    <property type="match status" value="1"/>
</dbReference>
<dbReference type="Gene3D" id="3.60.21.10">
    <property type="match status" value="1"/>
</dbReference>
<name>A0A7J6RGC2_PEROL</name>